<feature type="non-terminal residue" evidence="1">
    <location>
        <position position="1"/>
    </location>
</feature>
<keyword evidence="2" id="KW-1185">Reference proteome</keyword>
<proteinExistence type="predicted"/>
<organism evidence="1 2">
    <name type="scientific">Chaenocephalus aceratus</name>
    <name type="common">Blackfin icefish</name>
    <name type="synonym">Chaenichthys aceratus</name>
    <dbReference type="NCBI Taxonomy" id="36190"/>
    <lineage>
        <taxon>Eukaryota</taxon>
        <taxon>Metazoa</taxon>
        <taxon>Chordata</taxon>
        <taxon>Craniata</taxon>
        <taxon>Vertebrata</taxon>
        <taxon>Euteleostomi</taxon>
        <taxon>Actinopterygii</taxon>
        <taxon>Neopterygii</taxon>
        <taxon>Teleostei</taxon>
        <taxon>Neoteleostei</taxon>
        <taxon>Acanthomorphata</taxon>
        <taxon>Eupercaria</taxon>
        <taxon>Perciformes</taxon>
        <taxon>Notothenioidei</taxon>
        <taxon>Channichthyidae</taxon>
        <taxon>Chaenocephalus</taxon>
    </lineage>
</organism>
<gene>
    <name evidence="1" type="ORF">KUCAC02_023551</name>
</gene>
<accession>A0ACB9XRP4</accession>
<dbReference type="Proteomes" id="UP001057452">
    <property type="component" value="Chromosome 4"/>
</dbReference>
<dbReference type="EMBL" id="CM043788">
    <property type="protein sequence ID" value="KAI4829511.1"/>
    <property type="molecule type" value="Genomic_DNA"/>
</dbReference>
<sequence length="59" mass="6580">ISGKRRCSRFGTLSTSSKCACARPRSSALFSTDESVIDRIRRSSRKVDRFLQILSQVAS</sequence>
<reference evidence="1" key="1">
    <citation type="submission" date="2022-05" db="EMBL/GenBank/DDBJ databases">
        <title>Chromosome-level genome of Chaenocephalus aceratus.</title>
        <authorList>
            <person name="Park H."/>
        </authorList>
    </citation>
    <scope>NUCLEOTIDE SEQUENCE</scope>
    <source>
        <strain evidence="1">KU_202001</strain>
    </source>
</reference>
<evidence type="ECO:0000313" key="1">
    <source>
        <dbReference type="EMBL" id="KAI4829511.1"/>
    </source>
</evidence>
<comment type="caution">
    <text evidence="1">The sequence shown here is derived from an EMBL/GenBank/DDBJ whole genome shotgun (WGS) entry which is preliminary data.</text>
</comment>
<evidence type="ECO:0000313" key="2">
    <source>
        <dbReference type="Proteomes" id="UP001057452"/>
    </source>
</evidence>
<protein>
    <submittedName>
        <fullName evidence="1">Uncharacterized protein</fullName>
    </submittedName>
</protein>
<name>A0ACB9XRP4_CHAAC</name>